<organism evidence="2">
    <name type="scientific">Lepeophtheirus salmonis</name>
    <name type="common">Salmon louse</name>
    <name type="synonym">Caligus salmonis</name>
    <dbReference type="NCBI Taxonomy" id="72036"/>
    <lineage>
        <taxon>Eukaryota</taxon>
        <taxon>Metazoa</taxon>
        <taxon>Ecdysozoa</taxon>
        <taxon>Arthropoda</taxon>
        <taxon>Crustacea</taxon>
        <taxon>Multicrustacea</taxon>
        <taxon>Hexanauplia</taxon>
        <taxon>Copepoda</taxon>
        <taxon>Siphonostomatoida</taxon>
        <taxon>Caligidae</taxon>
        <taxon>Lepeophtheirus</taxon>
    </lineage>
</organism>
<evidence type="ECO:0000313" key="2">
    <source>
        <dbReference type="EMBL" id="CDW47628.1"/>
    </source>
</evidence>
<feature type="transmembrane region" description="Helical" evidence="1">
    <location>
        <begin position="16"/>
        <end position="39"/>
    </location>
</feature>
<dbReference type="AlphaFoldDB" id="A0A0K2VAP6"/>
<keyword evidence="1" id="KW-0812">Transmembrane</keyword>
<proteinExistence type="predicted"/>
<reference evidence="2" key="1">
    <citation type="submission" date="2014-05" db="EMBL/GenBank/DDBJ databases">
        <authorList>
            <person name="Chronopoulou M."/>
        </authorList>
    </citation>
    <scope>NUCLEOTIDE SEQUENCE</scope>
    <source>
        <tissue evidence="2">Whole organism</tissue>
    </source>
</reference>
<keyword evidence="1" id="KW-1133">Transmembrane helix</keyword>
<keyword evidence="1" id="KW-0472">Membrane</keyword>
<dbReference type="EMBL" id="HACA01030267">
    <property type="protein sequence ID" value="CDW47628.1"/>
    <property type="molecule type" value="Transcribed_RNA"/>
</dbReference>
<protein>
    <submittedName>
        <fullName evidence="2">Uncharacterized protein</fullName>
    </submittedName>
</protein>
<name>A0A0K2VAP6_LEPSM</name>
<evidence type="ECO:0000256" key="1">
    <source>
        <dbReference type="SAM" id="Phobius"/>
    </source>
</evidence>
<accession>A0A0K2VAP6</accession>
<sequence>MRCRPSEVQILKNDSLLIFVNILLIKLYNISLSILVISVEIQSQTD</sequence>